<name>A0A6G1HSK1_9PEZI</name>
<gene>
    <name evidence="2" type="ORF">EJ06DRAFT_65325</name>
</gene>
<protein>
    <submittedName>
        <fullName evidence="2">Uncharacterized protein</fullName>
    </submittedName>
</protein>
<dbReference type="Proteomes" id="UP000799640">
    <property type="component" value="Unassembled WGS sequence"/>
</dbReference>
<evidence type="ECO:0000313" key="2">
    <source>
        <dbReference type="EMBL" id="KAF2399000.1"/>
    </source>
</evidence>
<evidence type="ECO:0000256" key="1">
    <source>
        <dbReference type="SAM" id="MobiDB-lite"/>
    </source>
</evidence>
<evidence type="ECO:0000313" key="3">
    <source>
        <dbReference type="Proteomes" id="UP000799640"/>
    </source>
</evidence>
<reference evidence="2" key="1">
    <citation type="journal article" date="2020" name="Stud. Mycol.">
        <title>101 Dothideomycetes genomes: a test case for predicting lifestyles and emergence of pathogens.</title>
        <authorList>
            <person name="Haridas S."/>
            <person name="Albert R."/>
            <person name="Binder M."/>
            <person name="Bloem J."/>
            <person name="Labutti K."/>
            <person name="Salamov A."/>
            <person name="Andreopoulos B."/>
            <person name="Baker S."/>
            <person name="Barry K."/>
            <person name="Bills G."/>
            <person name="Bluhm B."/>
            <person name="Cannon C."/>
            <person name="Castanera R."/>
            <person name="Culley D."/>
            <person name="Daum C."/>
            <person name="Ezra D."/>
            <person name="Gonzalez J."/>
            <person name="Henrissat B."/>
            <person name="Kuo A."/>
            <person name="Liang C."/>
            <person name="Lipzen A."/>
            <person name="Lutzoni F."/>
            <person name="Magnuson J."/>
            <person name="Mondo S."/>
            <person name="Nolan M."/>
            <person name="Ohm R."/>
            <person name="Pangilinan J."/>
            <person name="Park H.-J."/>
            <person name="Ramirez L."/>
            <person name="Alfaro M."/>
            <person name="Sun H."/>
            <person name="Tritt A."/>
            <person name="Yoshinaga Y."/>
            <person name="Zwiers L.-H."/>
            <person name="Turgeon B."/>
            <person name="Goodwin S."/>
            <person name="Spatafora J."/>
            <person name="Crous P."/>
            <person name="Grigoriev I."/>
        </authorList>
    </citation>
    <scope>NUCLEOTIDE SEQUENCE</scope>
    <source>
        <strain evidence="2">CBS 262.69</strain>
    </source>
</reference>
<proteinExistence type="predicted"/>
<feature type="compositionally biased region" description="Polar residues" evidence="1">
    <location>
        <begin position="148"/>
        <end position="171"/>
    </location>
</feature>
<dbReference type="AlphaFoldDB" id="A0A6G1HSK1"/>
<accession>A0A6G1HSK1</accession>
<sequence length="182" mass="20632">MWMSNHLLGRHTLFGFFKLRRADPCLMSESVSWPARYTQSTLMQETSLVRAQTIVVSFTSANNGCGTYLRVYIHRRVVSPIEARLPYVRRRLYVEPGTQSHDDPEVRLYIMTSDVADVCPDCRWIWRRIPTSVRTFAAMIAANCSVSTQSEPSQPRTAPASTDQSGSSPDTSDWWVLAVANE</sequence>
<dbReference type="EMBL" id="ML996698">
    <property type="protein sequence ID" value="KAF2399000.1"/>
    <property type="molecule type" value="Genomic_DNA"/>
</dbReference>
<organism evidence="2 3">
    <name type="scientific">Trichodelitschia bisporula</name>
    <dbReference type="NCBI Taxonomy" id="703511"/>
    <lineage>
        <taxon>Eukaryota</taxon>
        <taxon>Fungi</taxon>
        <taxon>Dikarya</taxon>
        <taxon>Ascomycota</taxon>
        <taxon>Pezizomycotina</taxon>
        <taxon>Dothideomycetes</taxon>
        <taxon>Dothideomycetes incertae sedis</taxon>
        <taxon>Phaeotrichales</taxon>
        <taxon>Phaeotrichaceae</taxon>
        <taxon>Trichodelitschia</taxon>
    </lineage>
</organism>
<keyword evidence="3" id="KW-1185">Reference proteome</keyword>
<feature type="region of interest" description="Disordered" evidence="1">
    <location>
        <begin position="148"/>
        <end position="173"/>
    </location>
</feature>